<gene>
    <name evidence="2" type="ORF">C8N28_2129</name>
</gene>
<protein>
    <submittedName>
        <fullName evidence="2">Cell division protein FtsQ</fullName>
    </submittedName>
</protein>
<keyword evidence="3" id="KW-1185">Reference proteome</keyword>
<organism evidence="2 3">
    <name type="scientific">Albibacterium bauzanense</name>
    <dbReference type="NCBI Taxonomy" id="653929"/>
    <lineage>
        <taxon>Bacteria</taxon>
        <taxon>Pseudomonadati</taxon>
        <taxon>Bacteroidota</taxon>
        <taxon>Sphingobacteriia</taxon>
        <taxon>Sphingobacteriales</taxon>
        <taxon>Sphingobacteriaceae</taxon>
        <taxon>Albibacterium</taxon>
    </lineage>
</organism>
<keyword evidence="2" id="KW-0132">Cell division</keyword>
<keyword evidence="2" id="KW-0131">Cell cycle</keyword>
<dbReference type="Proteomes" id="UP000294616">
    <property type="component" value="Unassembled WGS sequence"/>
</dbReference>
<keyword evidence="1" id="KW-0812">Transmembrane</keyword>
<feature type="transmembrane region" description="Helical" evidence="1">
    <location>
        <begin position="12"/>
        <end position="33"/>
    </location>
</feature>
<sequence>MISWIKNIRWRRVFLSILWLGCLSGLIFLMSFISIKSNSLVCNDLRVLIPGEQSFVIREDIDQLLMKKHGEIVGRTLTSLPIHEIEQDLQAIPFIEQAMVNVDMNGMMTVNIKQRIAALRVINAQGEDFYIDENAVKFPLSKHYAPNVLVANGHIEERFGANTDSVQTALLMELFETAEFIQSDSLWNDQIEQLYVNANREIEMVPRIGGQQIILGNADSLQTKFNKLLLFYKHIAPTVGWDVYKTVNLSFANQLVCTKKENLLNNSIN</sequence>
<evidence type="ECO:0000313" key="3">
    <source>
        <dbReference type="Proteomes" id="UP000294616"/>
    </source>
</evidence>
<proteinExistence type="predicted"/>
<dbReference type="EMBL" id="SMGO01000002">
    <property type="protein sequence ID" value="TCK83527.1"/>
    <property type="molecule type" value="Genomic_DNA"/>
</dbReference>
<dbReference type="GO" id="GO:0051301">
    <property type="term" value="P:cell division"/>
    <property type="evidence" value="ECO:0007669"/>
    <property type="project" value="UniProtKB-KW"/>
</dbReference>
<comment type="caution">
    <text evidence="2">The sequence shown here is derived from an EMBL/GenBank/DDBJ whole genome shotgun (WGS) entry which is preliminary data.</text>
</comment>
<keyword evidence="1" id="KW-0472">Membrane</keyword>
<reference evidence="2 3" key="1">
    <citation type="submission" date="2019-03" db="EMBL/GenBank/DDBJ databases">
        <title>Genomic Encyclopedia of Archaeal and Bacterial Type Strains, Phase II (KMG-II): from individual species to whole genera.</title>
        <authorList>
            <person name="Goeker M."/>
        </authorList>
    </citation>
    <scope>NUCLEOTIDE SEQUENCE [LARGE SCALE GENOMIC DNA]</scope>
    <source>
        <strain evidence="2 3">DSM 22554</strain>
    </source>
</reference>
<dbReference type="AlphaFoldDB" id="A0A4R1LXE7"/>
<evidence type="ECO:0000313" key="2">
    <source>
        <dbReference type="EMBL" id="TCK83527.1"/>
    </source>
</evidence>
<name>A0A4R1LXE7_9SPHI</name>
<keyword evidence="1" id="KW-1133">Transmembrane helix</keyword>
<evidence type="ECO:0000256" key="1">
    <source>
        <dbReference type="SAM" id="Phobius"/>
    </source>
</evidence>
<accession>A0A4R1LXE7</accession>